<keyword evidence="12" id="KW-0677">Repeat</keyword>
<dbReference type="Pfam" id="PF14715">
    <property type="entry name" value="FixP_N"/>
    <property type="match status" value="1"/>
</dbReference>
<dbReference type="PROSITE" id="PS51007">
    <property type="entry name" value="CYTC"/>
    <property type="match status" value="2"/>
</dbReference>
<evidence type="ECO:0000256" key="19">
    <source>
        <dbReference type="ARBA" id="ARBA00023136"/>
    </source>
</evidence>
<feature type="transmembrane region" description="Helical" evidence="22">
    <location>
        <begin position="34"/>
        <end position="53"/>
    </location>
</feature>
<keyword evidence="15 22" id="KW-1133">Transmembrane helix</keyword>
<feature type="domain" description="Cytochrome c" evidence="23">
    <location>
        <begin position="107"/>
        <end position="196"/>
    </location>
</feature>
<keyword evidence="14 21" id="KW-0249">Electron transport</keyword>
<feature type="domain" description="Cytochrome c" evidence="23">
    <location>
        <begin position="203"/>
        <end position="283"/>
    </location>
</feature>
<dbReference type="InterPro" id="IPR038414">
    <property type="entry name" value="CcoP_N_sf"/>
</dbReference>
<evidence type="ECO:0000256" key="7">
    <source>
        <dbReference type="ARBA" id="ARBA00022519"/>
    </source>
</evidence>
<evidence type="ECO:0000256" key="13">
    <source>
        <dbReference type="ARBA" id="ARBA00022781"/>
    </source>
</evidence>
<keyword evidence="8 21" id="KW-0349">Heme</keyword>
<dbReference type="InterPro" id="IPR036909">
    <property type="entry name" value="Cyt_c-like_dom_sf"/>
</dbReference>
<dbReference type="InterPro" id="IPR032858">
    <property type="entry name" value="CcoP_N"/>
</dbReference>
<dbReference type="Proteomes" id="UP000637980">
    <property type="component" value="Unassembled WGS sequence"/>
</dbReference>
<evidence type="ECO:0000256" key="15">
    <source>
        <dbReference type="ARBA" id="ARBA00022989"/>
    </source>
</evidence>
<evidence type="ECO:0000256" key="22">
    <source>
        <dbReference type="SAM" id="Phobius"/>
    </source>
</evidence>
<keyword evidence="16 21" id="KW-0560">Oxidoreductase</keyword>
<evidence type="ECO:0000313" key="24">
    <source>
        <dbReference type="EMBL" id="GHB42277.1"/>
    </source>
</evidence>
<evidence type="ECO:0000256" key="18">
    <source>
        <dbReference type="ARBA" id="ARBA00023065"/>
    </source>
</evidence>
<comment type="subunit">
    <text evidence="4">Component of the cbb3-type cytochrome c oxidase at least composed of FixN, FixO, FixQ and FixP.</text>
</comment>
<sequence length="288" mass="31956">MQIEHDEVSGQKTTGHEWDGIKELDTPVPKWAKWAYIITSLVALGGWILYPAIPLGSDFTRGLFGTTSRANVLEAVKEAEVVREKDEADLIDGDLYDLVDDPTIRAKYESAARVLFTDNCAACHGRDLKGQTGFPNLVDDSWLFGDDLDEIEWTIRYGINANNDDTRYSEMPAFGRDEMLEQADIKNVAEYVLSLSGAEHDATLAKAGSEVFENECSACHGETGEGVGIGAPNLTDSFWIYGGTRKDILETLENGRAGHMPSWDKRLKDADIKKLVLYLNWSKDNGED</sequence>
<evidence type="ECO:0000256" key="6">
    <source>
        <dbReference type="ARBA" id="ARBA00022475"/>
    </source>
</evidence>
<evidence type="ECO:0000256" key="2">
    <source>
        <dbReference type="ARBA" id="ARBA00004673"/>
    </source>
</evidence>
<evidence type="ECO:0000256" key="16">
    <source>
        <dbReference type="ARBA" id="ARBA00023002"/>
    </source>
</evidence>
<evidence type="ECO:0000256" key="9">
    <source>
        <dbReference type="ARBA" id="ARBA00022660"/>
    </source>
</evidence>
<evidence type="ECO:0000256" key="17">
    <source>
        <dbReference type="ARBA" id="ARBA00023004"/>
    </source>
</evidence>
<evidence type="ECO:0000256" key="8">
    <source>
        <dbReference type="ARBA" id="ARBA00022617"/>
    </source>
</evidence>
<evidence type="ECO:0000256" key="10">
    <source>
        <dbReference type="ARBA" id="ARBA00022692"/>
    </source>
</evidence>
<comment type="function">
    <text evidence="20">C-type cytochrome. Part of the cbb3-type cytochrome c oxidase complex. FixP subunit is required for transferring electrons from donor cytochrome c via its heme groups to FixO subunit. From there, electrons are shuttled to the catalytic binuclear center of FixN subunit where oxygen reduction takes place. The complex also functions as a proton pump.</text>
</comment>
<evidence type="ECO:0000256" key="11">
    <source>
        <dbReference type="ARBA" id="ARBA00022723"/>
    </source>
</evidence>
<organism evidence="24 25">
    <name type="scientific">Pseudovibrio japonicus</name>
    <dbReference type="NCBI Taxonomy" id="366534"/>
    <lineage>
        <taxon>Bacteria</taxon>
        <taxon>Pseudomonadati</taxon>
        <taxon>Pseudomonadota</taxon>
        <taxon>Alphaproteobacteria</taxon>
        <taxon>Hyphomicrobiales</taxon>
        <taxon>Stappiaceae</taxon>
        <taxon>Pseudovibrio</taxon>
    </lineage>
</organism>
<keyword evidence="9 21" id="KW-0679">Respiratory chain</keyword>
<evidence type="ECO:0000256" key="4">
    <source>
        <dbReference type="ARBA" id="ARBA00011203"/>
    </source>
</evidence>
<dbReference type="PANTHER" id="PTHR33751">
    <property type="entry name" value="CBB3-TYPE CYTOCHROME C OXIDASE SUBUNIT FIXP"/>
    <property type="match status" value="1"/>
</dbReference>
<dbReference type="Pfam" id="PF13442">
    <property type="entry name" value="Cytochrome_CBB3"/>
    <property type="match status" value="2"/>
</dbReference>
<keyword evidence="10 22" id="KW-0812">Transmembrane</keyword>
<dbReference type="InterPro" id="IPR050597">
    <property type="entry name" value="Cytochrome_c_Oxidase_Subunit"/>
</dbReference>
<dbReference type="PRINTS" id="PR00605">
    <property type="entry name" value="CYTCHROMECIC"/>
</dbReference>
<evidence type="ECO:0000256" key="21">
    <source>
        <dbReference type="PIRNR" id="PIRNR000006"/>
    </source>
</evidence>
<protein>
    <recommendedName>
        <fullName evidence="21">Cbb3-type cytochrome c oxidase subunit</fullName>
    </recommendedName>
</protein>
<evidence type="ECO:0000256" key="12">
    <source>
        <dbReference type="ARBA" id="ARBA00022737"/>
    </source>
</evidence>
<dbReference type="InterPro" id="IPR004678">
    <property type="entry name" value="Cyt_c_oxidase_cbb3_su3"/>
</dbReference>
<comment type="cofactor">
    <cofactor evidence="21">
        <name>heme c</name>
        <dbReference type="ChEBI" id="CHEBI:61717"/>
    </cofactor>
    <text evidence="21">Binds 2 heme C groups per subunit.</text>
</comment>
<evidence type="ECO:0000256" key="5">
    <source>
        <dbReference type="ARBA" id="ARBA00022448"/>
    </source>
</evidence>
<dbReference type="PANTHER" id="PTHR33751:SF1">
    <property type="entry name" value="CBB3-TYPE CYTOCHROME C OXIDASE SUBUNIT FIXP"/>
    <property type="match status" value="1"/>
</dbReference>
<keyword evidence="17 21" id="KW-0408">Iron</keyword>
<evidence type="ECO:0000259" key="23">
    <source>
        <dbReference type="PROSITE" id="PS51007"/>
    </source>
</evidence>
<keyword evidence="13 21" id="KW-0375">Hydrogen ion transport</keyword>
<comment type="similarity">
    <text evidence="3 21">Belongs to the CcoP / FixP family.</text>
</comment>
<dbReference type="NCBIfam" id="TIGR00782">
    <property type="entry name" value="ccoP"/>
    <property type="match status" value="1"/>
</dbReference>
<dbReference type="Gene3D" id="6.10.280.130">
    <property type="match status" value="1"/>
</dbReference>
<dbReference type="PIRSF" id="PIRSF000006">
    <property type="entry name" value="Cbb3-Cox_fixP"/>
    <property type="match status" value="1"/>
</dbReference>
<proteinExistence type="inferred from homology"/>
<reference evidence="25" key="1">
    <citation type="journal article" date="2019" name="Int. J. Syst. Evol. Microbiol.">
        <title>The Global Catalogue of Microorganisms (GCM) 10K type strain sequencing project: providing services to taxonomists for standard genome sequencing and annotation.</title>
        <authorList>
            <consortium name="The Broad Institute Genomics Platform"/>
            <consortium name="The Broad Institute Genome Sequencing Center for Infectious Disease"/>
            <person name="Wu L."/>
            <person name="Ma J."/>
        </authorList>
    </citation>
    <scope>NUCLEOTIDE SEQUENCE [LARGE SCALE GENOMIC DNA]</scope>
    <source>
        <strain evidence="25">KCTC 12861</strain>
    </source>
</reference>
<keyword evidence="19 21" id="KW-0472">Membrane</keyword>
<keyword evidence="5 21" id="KW-0813">Transport</keyword>
<comment type="caution">
    <text evidence="24">The sequence shown here is derived from an EMBL/GenBank/DDBJ whole genome shotgun (WGS) entry which is preliminary data.</text>
</comment>
<evidence type="ECO:0000256" key="1">
    <source>
        <dbReference type="ARBA" id="ARBA00004533"/>
    </source>
</evidence>
<keyword evidence="6 21" id="KW-1003">Cell membrane</keyword>
<keyword evidence="25" id="KW-1185">Reference proteome</keyword>
<dbReference type="Gene3D" id="1.10.760.10">
    <property type="entry name" value="Cytochrome c-like domain"/>
    <property type="match status" value="2"/>
</dbReference>
<evidence type="ECO:0000256" key="14">
    <source>
        <dbReference type="ARBA" id="ARBA00022982"/>
    </source>
</evidence>
<dbReference type="SUPFAM" id="SSF46626">
    <property type="entry name" value="Cytochrome c"/>
    <property type="match status" value="2"/>
</dbReference>
<dbReference type="RefSeq" id="WP_189438042.1">
    <property type="nucleotide sequence ID" value="NZ_BMXE01000007.1"/>
</dbReference>
<evidence type="ECO:0000313" key="25">
    <source>
        <dbReference type="Proteomes" id="UP000637980"/>
    </source>
</evidence>
<comment type="subcellular location">
    <subcellularLocation>
        <location evidence="1 21">Cell inner membrane</location>
    </subcellularLocation>
</comment>
<evidence type="ECO:0000256" key="3">
    <source>
        <dbReference type="ARBA" id="ARBA00006113"/>
    </source>
</evidence>
<dbReference type="InterPro" id="IPR008168">
    <property type="entry name" value="Cyt_C_IC"/>
</dbReference>
<keyword evidence="7 21" id="KW-0997">Cell inner membrane</keyword>
<dbReference type="InterPro" id="IPR009056">
    <property type="entry name" value="Cyt_c-like_dom"/>
</dbReference>
<accession>A0ABQ3EMZ1</accession>
<keyword evidence="18 21" id="KW-0406">Ion transport</keyword>
<name>A0ABQ3EMZ1_9HYPH</name>
<keyword evidence="11 21" id="KW-0479">Metal-binding</keyword>
<comment type="pathway">
    <text evidence="2 21">Energy metabolism; oxidative phosphorylation.</text>
</comment>
<evidence type="ECO:0000256" key="20">
    <source>
        <dbReference type="ARBA" id="ARBA00025525"/>
    </source>
</evidence>
<dbReference type="EMBL" id="BMXE01000007">
    <property type="protein sequence ID" value="GHB42277.1"/>
    <property type="molecule type" value="Genomic_DNA"/>
</dbReference>
<gene>
    <name evidence="24" type="ORF">GCM10007094_34370</name>
</gene>